<keyword evidence="4" id="KW-1185">Reference proteome</keyword>
<dbReference type="GeneID" id="107482486"/>
<dbReference type="SUPFAM" id="SSF53474">
    <property type="entry name" value="alpha/beta-Hydrolases"/>
    <property type="match status" value="1"/>
</dbReference>
<accession>A0A6P4CYD3</accession>
<dbReference type="FunFam" id="3.40.50.1820:FF:000042">
    <property type="entry name" value="probable strigolactone esterase DAD2"/>
    <property type="match status" value="1"/>
</dbReference>
<dbReference type="GO" id="GO:0016787">
    <property type="term" value="F:hydrolase activity"/>
    <property type="evidence" value="ECO:0007669"/>
    <property type="project" value="UniProtKB-KW"/>
</dbReference>
<dbReference type="PANTHER" id="PTHR43039">
    <property type="entry name" value="ESTERASE-RELATED"/>
    <property type="match status" value="1"/>
</dbReference>
<reference evidence="5" key="2">
    <citation type="submission" date="2025-08" db="UniProtKB">
        <authorList>
            <consortium name="RefSeq"/>
        </authorList>
    </citation>
    <scope>IDENTIFICATION</scope>
    <source>
        <tissue evidence="5">Whole plant</tissue>
    </source>
</reference>
<dbReference type="Gene3D" id="3.40.50.1820">
    <property type="entry name" value="alpha/beta hydrolase"/>
    <property type="match status" value="1"/>
</dbReference>
<evidence type="ECO:0000256" key="2">
    <source>
        <dbReference type="ARBA" id="ARBA00022801"/>
    </source>
</evidence>
<feature type="domain" description="AB hydrolase-1" evidence="3">
    <location>
        <begin position="27"/>
        <end position="263"/>
    </location>
</feature>
<dbReference type="Proteomes" id="UP000515211">
    <property type="component" value="Chromosome 4"/>
</dbReference>
<protein>
    <submittedName>
        <fullName evidence="5">Strigolactone esterase D14</fullName>
    </submittedName>
</protein>
<reference evidence="4" key="1">
    <citation type="journal article" date="2016" name="Nat. Genet.">
        <title>The genome sequences of Arachis duranensis and Arachis ipaensis, the diploid ancestors of cultivated peanut.</title>
        <authorList>
            <person name="Bertioli D.J."/>
            <person name="Cannon S.B."/>
            <person name="Froenicke L."/>
            <person name="Huang G."/>
            <person name="Farmer A.D."/>
            <person name="Cannon E.K."/>
            <person name="Liu X."/>
            <person name="Gao D."/>
            <person name="Clevenger J."/>
            <person name="Dash S."/>
            <person name="Ren L."/>
            <person name="Moretzsohn M.C."/>
            <person name="Shirasawa K."/>
            <person name="Huang W."/>
            <person name="Vidigal B."/>
            <person name="Abernathy B."/>
            <person name="Chu Y."/>
            <person name="Niederhuth C.E."/>
            <person name="Umale P."/>
            <person name="Araujo A.C."/>
            <person name="Kozik A."/>
            <person name="Kim K.D."/>
            <person name="Burow M.D."/>
            <person name="Varshney R.K."/>
            <person name="Wang X."/>
            <person name="Zhang X."/>
            <person name="Barkley N."/>
            <person name="Guimaraes P.M."/>
            <person name="Isobe S."/>
            <person name="Guo B."/>
            <person name="Liao B."/>
            <person name="Stalker H.T."/>
            <person name="Schmitz R.J."/>
            <person name="Scheffler B.E."/>
            <person name="Leal-Bertioli S.C."/>
            <person name="Xun X."/>
            <person name="Jackson S.A."/>
            <person name="Michelmore R."/>
            <person name="Ozias-Akins P."/>
        </authorList>
    </citation>
    <scope>NUCLEOTIDE SEQUENCE [LARGE SCALE GENOMIC DNA]</scope>
    <source>
        <strain evidence="4">cv. V14167</strain>
    </source>
</reference>
<dbReference type="AlphaFoldDB" id="A0A6P4CYD3"/>
<dbReference type="OrthoDB" id="408373at2759"/>
<organism evidence="4 5">
    <name type="scientific">Arachis duranensis</name>
    <name type="common">Wild peanut</name>
    <dbReference type="NCBI Taxonomy" id="130453"/>
    <lineage>
        <taxon>Eukaryota</taxon>
        <taxon>Viridiplantae</taxon>
        <taxon>Streptophyta</taxon>
        <taxon>Embryophyta</taxon>
        <taxon>Tracheophyta</taxon>
        <taxon>Spermatophyta</taxon>
        <taxon>Magnoliopsida</taxon>
        <taxon>eudicotyledons</taxon>
        <taxon>Gunneridae</taxon>
        <taxon>Pentapetalae</taxon>
        <taxon>rosids</taxon>
        <taxon>fabids</taxon>
        <taxon>Fabales</taxon>
        <taxon>Fabaceae</taxon>
        <taxon>Papilionoideae</taxon>
        <taxon>50 kb inversion clade</taxon>
        <taxon>dalbergioids sensu lato</taxon>
        <taxon>Dalbergieae</taxon>
        <taxon>Pterocarpus clade</taxon>
        <taxon>Arachis</taxon>
    </lineage>
</organism>
<evidence type="ECO:0000259" key="3">
    <source>
        <dbReference type="Pfam" id="PF00561"/>
    </source>
</evidence>
<evidence type="ECO:0000313" key="5">
    <source>
        <dbReference type="RefSeq" id="XP_015958489.1"/>
    </source>
</evidence>
<dbReference type="KEGG" id="adu:107482486"/>
<name>A0A6P4CYD3_ARADU</name>
<proteinExistence type="inferred from homology"/>
<evidence type="ECO:0000256" key="1">
    <source>
        <dbReference type="ARBA" id="ARBA00008645"/>
    </source>
</evidence>
<dbReference type="InterPro" id="IPR029058">
    <property type="entry name" value="AB_hydrolase_fold"/>
</dbReference>
<dbReference type="Pfam" id="PF00561">
    <property type="entry name" value="Abhydrolase_1"/>
    <property type="match status" value="1"/>
</dbReference>
<dbReference type="RefSeq" id="XP_015958489.1">
    <property type="nucleotide sequence ID" value="XM_016103003.3"/>
</dbReference>
<sequence length="275" mass="30481">MVTPEKKNLSIALNARTIQSSSLGTETIILCHGFGTDQSIWDKIIPLLLAENYSIVLFDWPFSGAVENKSLYEHFKHTSSFESYADALITVMDEMGLKDIIFVGHSMAAMIGCIASTQRPNLFKRLVLLCASPRYINDEDYEGGFEREDVEQLISTIELQFEEWVSAYAPIAVGPNDSDAVDKFRSCLKNMGAEVAVSLAKTVFHSDNRKILQNVETPCTIIQSSNDAAIPVSVGHYLEKMMKGVSALEFIDMTGHFPQLTAPHKLAQLLKAVLD</sequence>
<gene>
    <name evidence="5" type="primary">LOC107482486</name>
</gene>
<comment type="similarity">
    <text evidence="1">Belongs to the AB hydrolase superfamily.</text>
</comment>
<keyword evidence="2" id="KW-0378">Hydrolase</keyword>
<evidence type="ECO:0000313" key="4">
    <source>
        <dbReference type="Proteomes" id="UP000515211"/>
    </source>
</evidence>
<dbReference type="InterPro" id="IPR000073">
    <property type="entry name" value="AB_hydrolase_1"/>
</dbReference>